<name>A0AAV6JHY1_9ERIC</name>
<proteinExistence type="predicted"/>
<feature type="domain" description="Myb-like" evidence="2">
    <location>
        <begin position="179"/>
        <end position="231"/>
    </location>
</feature>
<dbReference type="PANTHER" id="PTHR43999">
    <property type="entry name" value="DNAJ HOMOLOG SUBFAMILY C MEMBER 2"/>
    <property type="match status" value="1"/>
</dbReference>
<dbReference type="GO" id="GO:0006450">
    <property type="term" value="P:regulation of translational fidelity"/>
    <property type="evidence" value="ECO:0007669"/>
    <property type="project" value="InterPro"/>
</dbReference>
<keyword evidence="4" id="KW-1185">Reference proteome</keyword>
<dbReference type="InterPro" id="IPR001005">
    <property type="entry name" value="SANT/Myb"/>
</dbReference>
<gene>
    <name evidence="3" type="ORF">RHGRI_020327</name>
</gene>
<feature type="region of interest" description="Disordered" evidence="1">
    <location>
        <begin position="106"/>
        <end position="141"/>
    </location>
</feature>
<dbReference type="GO" id="GO:0043022">
    <property type="term" value="F:ribosome binding"/>
    <property type="evidence" value="ECO:0007669"/>
    <property type="project" value="InterPro"/>
</dbReference>
<dbReference type="SMART" id="SM00717">
    <property type="entry name" value="SANT"/>
    <property type="match status" value="2"/>
</dbReference>
<dbReference type="InterPro" id="IPR044634">
    <property type="entry name" value="Zuotin/DnaJC2"/>
</dbReference>
<evidence type="ECO:0000313" key="3">
    <source>
        <dbReference type="EMBL" id="KAG5540052.1"/>
    </source>
</evidence>
<evidence type="ECO:0000259" key="2">
    <source>
        <dbReference type="SMART" id="SM00717"/>
    </source>
</evidence>
<dbReference type="GO" id="GO:0051083">
    <property type="term" value="P:'de novo' cotranslational protein folding"/>
    <property type="evidence" value="ECO:0007669"/>
    <property type="project" value="InterPro"/>
</dbReference>
<evidence type="ECO:0000256" key="1">
    <source>
        <dbReference type="SAM" id="MobiDB-lite"/>
    </source>
</evidence>
<dbReference type="Pfam" id="PF23082">
    <property type="entry name" value="Myb_DNA-binding_2"/>
    <property type="match status" value="1"/>
</dbReference>
<dbReference type="GO" id="GO:0005829">
    <property type="term" value="C:cytosol"/>
    <property type="evidence" value="ECO:0007669"/>
    <property type="project" value="TreeGrafter"/>
</dbReference>
<dbReference type="PANTHER" id="PTHR43999:SF3">
    <property type="entry name" value="TRANSCRIPTION FACTOR MAMYB"/>
    <property type="match status" value="1"/>
</dbReference>
<reference evidence="3" key="1">
    <citation type="submission" date="2020-08" db="EMBL/GenBank/DDBJ databases">
        <title>Plant Genome Project.</title>
        <authorList>
            <person name="Zhang R.-G."/>
        </authorList>
    </citation>
    <scope>NUCLEOTIDE SEQUENCE</scope>
    <source>
        <strain evidence="3">WSP0</strain>
        <tissue evidence="3">Leaf</tissue>
    </source>
</reference>
<sequence>MPRGVISKHIVKLVELSFDSNFKQHANFGLLLRSSSYFRKIPHRLDIRILSSLVYKAGHILDELEEFDVLEIVLSLNILFLNFRPSHVYNPSERVGLLQFATRRPPLINGQNPKGARKRSQSGSGKEEEEEEVQPRKPDESVFNPVQETVECIKNGDYLRGSCQSEADLGDKSAVEGGGEREWDEGDYELLKKLLVKHPVGKPGRWEAVAEAFRGRHGVESVIKAAKSMGERKTNDADSFVRFLKDRKPVDKRIEEEAESGGDGGVVVESGEVVRESVGWSGGDDIALLNALKAFPKDVPMRWEKITAAVPGKSKAECVKRVAELKKGFRSSKASAEA</sequence>
<dbReference type="InterPro" id="IPR009057">
    <property type="entry name" value="Homeodomain-like_sf"/>
</dbReference>
<comment type="caution">
    <text evidence="3">The sequence shown here is derived from an EMBL/GenBank/DDBJ whole genome shotgun (WGS) entry which is preliminary data.</text>
</comment>
<dbReference type="SUPFAM" id="SSF46689">
    <property type="entry name" value="Homeodomain-like"/>
    <property type="match status" value="2"/>
</dbReference>
<dbReference type="Gene3D" id="1.10.10.60">
    <property type="entry name" value="Homeodomain-like"/>
    <property type="match status" value="2"/>
</dbReference>
<dbReference type="GO" id="GO:0030544">
    <property type="term" value="F:Hsp70 protein binding"/>
    <property type="evidence" value="ECO:0007669"/>
    <property type="project" value="InterPro"/>
</dbReference>
<protein>
    <recommendedName>
        <fullName evidence="2">Myb-like domain-containing protein</fullName>
    </recommendedName>
</protein>
<dbReference type="EMBL" id="JACTNZ010000007">
    <property type="protein sequence ID" value="KAG5540052.1"/>
    <property type="molecule type" value="Genomic_DNA"/>
</dbReference>
<accession>A0AAV6JHY1</accession>
<evidence type="ECO:0000313" key="4">
    <source>
        <dbReference type="Proteomes" id="UP000823749"/>
    </source>
</evidence>
<dbReference type="AlphaFoldDB" id="A0AAV6JHY1"/>
<dbReference type="FunFam" id="1.10.10.60:FF:000416">
    <property type="entry name" value="Myb family transcription factor"/>
    <property type="match status" value="1"/>
</dbReference>
<feature type="domain" description="Myb-like" evidence="2">
    <location>
        <begin position="276"/>
        <end position="328"/>
    </location>
</feature>
<dbReference type="Proteomes" id="UP000823749">
    <property type="component" value="Chromosome 7"/>
</dbReference>
<dbReference type="CDD" id="cd00167">
    <property type="entry name" value="SANT"/>
    <property type="match status" value="1"/>
</dbReference>
<organism evidence="3 4">
    <name type="scientific">Rhododendron griersonianum</name>
    <dbReference type="NCBI Taxonomy" id="479676"/>
    <lineage>
        <taxon>Eukaryota</taxon>
        <taxon>Viridiplantae</taxon>
        <taxon>Streptophyta</taxon>
        <taxon>Embryophyta</taxon>
        <taxon>Tracheophyta</taxon>
        <taxon>Spermatophyta</taxon>
        <taxon>Magnoliopsida</taxon>
        <taxon>eudicotyledons</taxon>
        <taxon>Gunneridae</taxon>
        <taxon>Pentapetalae</taxon>
        <taxon>asterids</taxon>
        <taxon>Ericales</taxon>
        <taxon>Ericaceae</taxon>
        <taxon>Ericoideae</taxon>
        <taxon>Rhodoreae</taxon>
        <taxon>Rhododendron</taxon>
    </lineage>
</organism>